<evidence type="ECO:0000256" key="2">
    <source>
        <dbReference type="ARBA" id="ARBA00008787"/>
    </source>
</evidence>
<keyword evidence="7" id="KW-1185">Reference proteome</keyword>
<organism evidence="6 7">
    <name type="scientific">Thalassorhabdus alkalitolerans</name>
    <dbReference type="NCBI Taxonomy" id="2282697"/>
    <lineage>
        <taxon>Bacteria</taxon>
        <taxon>Bacillati</taxon>
        <taxon>Bacillota</taxon>
        <taxon>Bacilli</taxon>
        <taxon>Bacillales</taxon>
        <taxon>Bacillaceae</taxon>
        <taxon>Thalassorhabdus</taxon>
    </lineage>
</organism>
<evidence type="ECO:0000256" key="3">
    <source>
        <dbReference type="ARBA" id="ARBA00022490"/>
    </source>
</evidence>
<dbReference type="RefSeq" id="WP_385942625.1">
    <property type="nucleotide sequence ID" value="NZ_JBHSOZ010000010.1"/>
</dbReference>
<comment type="caution">
    <text evidence="6">The sequence shown here is derived from an EMBL/GenBank/DDBJ whole genome shotgun (WGS) entry which is preliminary data.</text>
</comment>
<protein>
    <submittedName>
        <fullName evidence="6">Flagellar export chaperone FliS</fullName>
    </submittedName>
</protein>
<dbReference type="InterPro" id="IPR036584">
    <property type="entry name" value="FliS_sf"/>
</dbReference>
<proteinExistence type="inferred from homology"/>
<dbReference type="Proteomes" id="UP001596142">
    <property type="component" value="Unassembled WGS sequence"/>
</dbReference>
<dbReference type="InterPro" id="IPR003713">
    <property type="entry name" value="FliS"/>
</dbReference>
<comment type="subcellular location">
    <subcellularLocation>
        <location evidence="1">Cytoplasm</location>
        <location evidence="1">Cytosol</location>
    </subcellularLocation>
</comment>
<keyword evidence="6" id="KW-0966">Cell projection</keyword>
<evidence type="ECO:0000256" key="1">
    <source>
        <dbReference type="ARBA" id="ARBA00004514"/>
    </source>
</evidence>
<evidence type="ECO:0000256" key="4">
    <source>
        <dbReference type="ARBA" id="ARBA00022795"/>
    </source>
</evidence>
<dbReference type="Pfam" id="PF02561">
    <property type="entry name" value="FliS"/>
    <property type="match status" value="1"/>
</dbReference>
<dbReference type="PANTHER" id="PTHR34773:SF1">
    <property type="entry name" value="FLAGELLAR SECRETION CHAPERONE FLIS"/>
    <property type="match status" value="1"/>
</dbReference>
<dbReference type="Gene3D" id="1.20.120.340">
    <property type="entry name" value="Flagellar protein FliS"/>
    <property type="match status" value="1"/>
</dbReference>
<keyword evidence="3" id="KW-0963">Cytoplasm</keyword>
<gene>
    <name evidence="6" type="primary">fliS</name>
    <name evidence="6" type="ORF">ACFPU1_15130</name>
</gene>
<evidence type="ECO:0000313" key="6">
    <source>
        <dbReference type="EMBL" id="MFC5714082.1"/>
    </source>
</evidence>
<evidence type="ECO:0000313" key="7">
    <source>
        <dbReference type="Proteomes" id="UP001596142"/>
    </source>
</evidence>
<dbReference type="EMBL" id="JBHSOZ010000010">
    <property type="protein sequence ID" value="MFC5714082.1"/>
    <property type="molecule type" value="Genomic_DNA"/>
</dbReference>
<reference evidence="7" key="1">
    <citation type="journal article" date="2019" name="Int. J. Syst. Evol. Microbiol.">
        <title>The Global Catalogue of Microorganisms (GCM) 10K type strain sequencing project: providing services to taxonomists for standard genome sequencing and annotation.</title>
        <authorList>
            <consortium name="The Broad Institute Genomics Platform"/>
            <consortium name="The Broad Institute Genome Sequencing Center for Infectious Disease"/>
            <person name="Wu L."/>
            <person name="Ma J."/>
        </authorList>
    </citation>
    <scope>NUCLEOTIDE SEQUENCE [LARGE SCALE GENOMIC DNA]</scope>
    <source>
        <strain evidence="7">CECT 7184</strain>
    </source>
</reference>
<keyword evidence="5" id="KW-0143">Chaperone</keyword>
<keyword evidence="6" id="KW-0969">Cilium</keyword>
<evidence type="ECO:0000256" key="5">
    <source>
        <dbReference type="ARBA" id="ARBA00023186"/>
    </source>
</evidence>
<dbReference type="CDD" id="cd16098">
    <property type="entry name" value="FliS"/>
    <property type="match status" value="1"/>
</dbReference>
<comment type="similarity">
    <text evidence="2">Belongs to the FliS family.</text>
</comment>
<keyword evidence="6" id="KW-0282">Flagellum</keyword>
<dbReference type="SUPFAM" id="SSF101116">
    <property type="entry name" value="Flagellar export chaperone FliS"/>
    <property type="match status" value="1"/>
</dbReference>
<keyword evidence="4" id="KW-1005">Bacterial flagellum biogenesis</keyword>
<name>A0ABW0YTJ9_9BACI</name>
<dbReference type="PANTHER" id="PTHR34773">
    <property type="entry name" value="FLAGELLAR SECRETION CHAPERONE FLIS"/>
    <property type="match status" value="1"/>
</dbReference>
<sequence length="140" mass="15968">MSGLTEEFIHRKSSQEITSLLYEAAIHNINEAIAAIQMKNYMEANRNLQKTNDILYRLGAGLNYEAGIISDQLDALYNYLAEQVIEANLKKQIEPLKLALEILTNLAGAWNQGIKAKPDTRFKTIRQKTNIYEQHVMQES</sequence>
<accession>A0ABW0YTJ9</accession>